<protein>
    <recommendedName>
        <fullName evidence="3 9">3-deoxy-D-manno-octulosonic acid transferase</fullName>
        <shortName evidence="9">Kdo transferase</shortName>
        <ecNumber evidence="2 9">2.4.99.12</ecNumber>
    </recommendedName>
    <alternativeName>
        <fullName evidence="5 9">Lipid IV(A) 3-deoxy-D-manno-octulosonic acid transferase</fullName>
    </alternativeName>
</protein>
<dbReference type="CDD" id="cd01635">
    <property type="entry name" value="Glycosyltransferase_GTB-type"/>
    <property type="match status" value="1"/>
</dbReference>
<evidence type="ECO:0000259" key="10">
    <source>
        <dbReference type="Pfam" id="PF04413"/>
    </source>
</evidence>
<dbReference type="RefSeq" id="WP_161049778.1">
    <property type="nucleotide sequence ID" value="NZ_WWCR01000006.1"/>
</dbReference>
<evidence type="ECO:0000313" key="11">
    <source>
        <dbReference type="EMBL" id="MYM72236.1"/>
    </source>
</evidence>
<evidence type="ECO:0000256" key="8">
    <source>
        <dbReference type="PIRSR" id="PIRSR639901-2"/>
    </source>
</evidence>
<dbReference type="GO" id="GO:0009245">
    <property type="term" value="P:lipid A biosynthetic process"/>
    <property type="evidence" value="ECO:0007669"/>
    <property type="project" value="TreeGrafter"/>
</dbReference>
<dbReference type="SUPFAM" id="SSF53756">
    <property type="entry name" value="UDP-Glycosyltransferase/glycogen phosphorylase"/>
    <property type="match status" value="1"/>
</dbReference>
<gene>
    <name evidence="11" type="ORF">GTP56_08505</name>
</gene>
<comment type="similarity">
    <text evidence="9">Belongs to the glycosyltransferase group 1 family.</text>
</comment>
<dbReference type="NCBIfam" id="NF004386">
    <property type="entry name" value="PRK05749.1-2"/>
    <property type="match status" value="1"/>
</dbReference>
<sequence>MRLFYSLMWWLALPLVLTRLWLRGRKEPGYRQHWGERLGFYGRAAESSAAPAVAGPVLWVHAVSVGETRAAEPLVDALLAEYPSSRIILTHMTPTGRATGKALFARHGERLAQSYLPYDTGSMVSRFIRHFQPSVCILMETEVWPNLIAVCGTKGVPVVLANARLSERSLRKATRLGSLLTNAARGITLVAAQTEADAQRVRSLGVQKVEVTGSIKFDVVVPDAALATGVALRAAIGERPVLLCASTREGEEELILQAYVSARSALPADVLLLIVPRHPQRFDEVQQLIAARGLVVERRSHLALDGGAMPHSVEVLLGDSMGEMFAYYAACDVAFVGGSLLPLGGQNLIEPAALGKPVLIGQHTFNFERVTEDALAAGGAQRVTDARDMIVTAGRLLGDTAARKTMGDNAQSFANQHRGATRRTLALLPALIRRD</sequence>
<evidence type="ECO:0000256" key="4">
    <source>
        <dbReference type="ARBA" id="ARBA00022679"/>
    </source>
</evidence>
<comment type="catalytic activity">
    <reaction evidence="6 9">
        <text>lipid IVA (E. coli) + CMP-3-deoxy-beta-D-manno-octulosonate = alpha-Kdo-(2-&gt;6)-lipid IVA (E. coli) + CMP + H(+)</text>
        <dbReference type="Rhea" id="RHEA:28066"/>
        <dbReference type="ChEBI" id="CHEBI:15378"/>
        <dbReference type="ChEBI" id="CHEBI:58603"/>
        <dbReference type="ChEBI" id="CHEBI:60364"/>
        <dbReference type="ChEBI" id="CHEBI:60377"/>
        <dbReference type="ChEBI" id="CHEBI:85987"/>
        <dbReference type="EC" id="2.4.99.12"/>
    </reaction>
</comment>
<evidence type="ECO:0000256" key="3">
    <source>
        <dbReference type="ARBA" id="ARBA00019077"/>
    </source>
</evidence>
<comment type="function">
    <text evidence="9">Involved in lipopolysaccharide (LPS) biosynthesis. Catalyzes the transfer of 3-deoxy-D-manno-octulosonate (Kdo) residue(s) from CMP-Kdo to lipid IV(A), the tetraacyldisaccharide-1,4'-bisphosphate precursor of lipid A.</text>
</comment>
<comment type="pathway">
    <text evidence="1 9">Bacterial outer membrane biogenesis; LPS core biosynthesis.</text>
</comment>
<dbReference type="PANTHER" id="PTHR42755">
    <property type="entry name" value="3-DEOXY-MANNO-OCTULOSONATE CYTIDYLYLTRANSFERASE"/>
    <property type="match status" value="1"/>
</dbReference>
<evidence type="ECO:0000256" key="5">
    <source>
        <dbReference type="ARBA" id="ARBA00031445"/>
    </source>
</evidence>
<dbReference type="InterPro" id="IPR039901">
    <property type="entry name" value="Kdotransferase"/>
</dbReference>
<feature type="site" description="Transition state stabilizer" evidence="8">
    <location>
        <position position="216"/>
    </location>
</feature>
<evidence type="ECO:0000256" key="1">
    <source>
        <dbReference type="ARBA" id="ARBA00004713"/>
    </source>
</evidence>
<dbReference type="EMBL" id="WWCR01000006">
    <property type="protein sequence ID" value="MYM72236.1"/>
    <property type="molecule type" value="Genomic_DNA"/>
</dbReference>
<feature type="active site" description="Proton acceptor" evidence="7">
    <location>
        <position position="67"/>
    </location>
</feature>
<evidence type="ECO:0000256" key="7">
    <source>
        <dbReference type="PIRSR" id="PIRSR639901-1"/>
    </source>
</evidence>
<reference evidence="11 12" key="1">
    <citation type="submission" date="2019-12" db="EMBL/GenBank/DDBJ databases">
        <title>Novel species isolated from a subtropical stream in China.</title>
        <authorList>
            <person name="Lu H."/>
        </authorList>
    </citation>
    <scope>NUCLEOTIDE SEQUENCE [LARGE SCALE GENOMIC DNA]</scope>
    <source>
        <strain evidence="11 12">FT134W</strain>
    </source>
</reference>
<dbReference type="GO" id="GO:0043842">
    <property type="term" value="F:Kdo transferase activity"/>
    <property type="evidence" value="ECO:0007669"/>
    <property type="project" value="UniProtKB-EC"/>
</dbReference>
<keyword evidence="9" id="KW-1003">Cell membrane</keyword>
<proteinExistence type="inferred from homology"/>
<organism evidence="11 12">
    <name type="scientific">Duganella margarita</name>
    <dbReference type="NCBI Taxonomy" id="2692170"/>
    <lineage>
        <taxon>Bacteria</taxon>
        <taxon>Pseudomonadati</taxon>
        <taxon>Pseudomonadota</taxon>
        <taxon>Betaproteobacteria</taxon>
        <taxon>Burkholderiales</taxon>
        <taxon>Oxalobacteraceae</taxon>
        <taxon>Telluria group</taxon>
        <taxon>Duganella</taxon>
    </lineage>
</organism>
<keyword evidence="9" id="KW-0448">Lipopolysaccharide biosynthesis</keyword>
<evidence type="ECO:0000313" key="12">
    <source>
        <dbReference type="Proteomes" id="UP000469734"/>
    </source>
</evidence>
<dbReference type="PANTHER" id="PTHR42755:SF1">
    <property type="entry name" value="3-DEOXY-D-MANNO-OCTULOSONIC ACID TRANSFERASE, MITOCHONDRIAL-RELATED"/>
    <property type="match status" value="1"/>
</dbReference>
<keyword evidence="9" id="KW-0472">Membrane</keyword>
<feature type="domain" description="3-deoxy-D-manno-octulosonic-acid transferase N-terminal" evidence="10">
    <location>
        <begin position="32"/>
        <end position="219"/>
    </location>
</feature>
<dbReference type="InterPro" id="IPR007507">
    <property type="entry name" value="Glycos_transf_N"/>
</dbReference>
<dbReference type="Gene3D" id="3.40.50.11720">
    <property type="entry name" value="3-Deoxy-D-manno-octulosonic-acid transferase, N-terminal domain"/>
    <property type="match status" value="1"/>
</dbReference>
<evidence type="ECO:0000256" key="6">
    <source>
        <dbReference type="ARBA" id="ARBA00049183"/>
    </source>
</evidence>
<dbReference type="Gene3D" id="3.40.50.2000">
    <property type="entry name" value="Glycogen Phosphorylase B"/>
    <property type="match status" value="1"/>
</dbReference>
<comment type="caution">
    <text evidence="11">The sequence shown here is derived from an EMBL/GenBank/DDBJ whole genome shotgun (WGS) entry which is preliminary data.</text>
</comment>
<name>A0A7X4GYZ2_9BURK</name>
<dbReference type="Pfam" id="PF04413">
    <property type="entry name" value="Glycos_transf_N"/>
    <property type="match status" value="1"/>
</dbReference>
<keyword evidence="4 9" id="KW-0808">Transferase</keyword>
<dbReference type="GO" id="GO:0005886">
    <property type="term" value="C:plasma membrane"/>
    <property type="evidence" value="ECO:0007669"/>
    <property type="project" value="UniProtKB-SubCell"/>
</dbReference>
<dbReference type="GO" id="GO:0009244">
    <property type="term" value="P:lipopolysaccharide core region biosynthetic process"/>
    <property type="evidence" value="ECO:0007669"/>
    <property type="project" value="UniProtKB-UniRule"/>
</dbReference>
<dbReference type="EC" id="2.4.99.12" evidence="2 9"/>
<dbReference type="InterPro" id="IPR038107">
    <property type="entry name" value="Glycos_transf_N_sf"/>
</dbReference>
<comment type="subcellular location">
    <subcellularLocation>
        <location evidence="9">Cell membrane</location>
    </subcellularLocation>
</comment>
<accession>A0A7X4GYZ2</accession>
<dbReference type="Proteomes" id="UP000469734">
    <property type="component" value="Unassembled WGS sequence"/>
</dbReference>
<dbReference type="UniPathway" id="UPA00958"/>
<dbReference type="AlphaFoldDB" id="A0A7X4GYZ2"/>
<evidence type="ECO:0000256" key="2">
    <source>
        <dbReference type="ARBA" id="ARBA00012621"/>
    </source>
</evidence>
<feature type="site" description="Transition state stabilizer" evidence="8">
    <location>
        <position position="140"/>
    </location>
</feature>
<evidence type="ECO:0000256" key="9">
    <source>
        <dbReference type="RuleBase" id="RU365103"/>
    </source>
</evidence>